<dbReference type="OMA" id="YDEHLYL"/>
<comment type="similarity">
    <text evidence="5">Belongs to the DPH7 family.</text>
</comment>
<dbReference type="AlphaFoldDB" id="F9W4C9"/>
<dbReference type="PANTHER" id="PTHR46042:SF1">
    <property type="entry name" value="DIPHTHINE METHYLTRANSFERASE"/>
    <property type="match status" value="1"/>
</dbReference>
<dbReference type="InterPro" id="IPR036322">
    <property type="entry name" value="WD40_repeat_dom_sf"/>
</dbReference>
<name>F9W4C9_TRYCI</name>
<gene>
    <name evidence="8" type="ORF">TCIL3000_0_29400</name>
</gene>
<dbReference type="EMBL" id="CAEQ01000542">
    <property type="protein sequence ID" value="CCD12019.1"/>
    <property type="molecule type" value="Genomic_DNA"/>
</dbReference>
<evidence type="ECO:0000256" key="1">
    <source>
        <dbReference type="ARBA" id="ARBA00005156"/>
    </source>
</evidence>
<reference evidence="9" key="1">
    <citation type="submission" date="2011-07" db="EMBL/GenBank/DDBJ databases">
        <title>Divergent evolution of antigenic variation in African trypanosomes.</title>
        <authorList>
            <person name="Jackson A.P."/>
            <person name="Berry A."/>
            <person name="Allison H.C."/>
            <person name="Burton P."/>
            <person name="Anderson J."/>
            <person name="Aslett M."/>
            <person name="Brown R."/>
            <person name="Corton N."/>
            <person name="Harris D."/>
            <person name="Hauser H."/>
            <person name="Gamble J."/>
            <person name="Gilderthorp R."/>
            <person name="McQuillan J."/>
            <person name="Quail M.A."/>
            <person name="Sanders M."/>
            <person name="Van Tonder A."/>
            <person name="Ginger M.L."/>
            <person name="Donelson J.E."/>
            <person name="Field M.C."/>
            <person name="Barry J.D."/>
            <person name="Berriman M."/>
            <person name="Hertz-Fowler C."/>
        </authorList>
    </citation>
    <scope>NUCLEOTIDE SEQUENCE [LARGE SCALE GENOMIC DNA]</scope>
    <source>
        <strain evidence="9">IL3000</strain>
    </source>
</reference>
<dbReference type="InterPro" id="IPR001680">
    <property type="entry name" value="WD40_rpt"/>
</dbReference>
<reference evidence="8 9" key="2">
    <citation type="journal article" date="2012" name="Proc. Natl. Acad. Sci. U.S.A.">
        <title>Antigenic diversity is generated by distinct evolutionary mechanisms in African trypanosome species.</title>
        <authorList>
            <person name="Jackson A.P."/>
            <person name="Berry A."/>
            <person name="Aslett M."/>
            <person name="Allison H.C."/>
            <person name="Burton P."/>
            <person name="Vavrova-Anderson J."/>
            <person name="Brown R."/>
            <person name="Browne H."/>
            <person name="Corton N."/>
            <person name="Hauser H."/>
            <person name="Gamble J."/>
            <person name="Gilderthorp R."/>
            <person name="Marcello L."/>
            <person name="McQuillan J."/>
            <person name="Otto T.D."/>
            <person name="Quail M.A."/>
            <person name="Sanders M.J."/>
            <person name="van Tonder A."/>
            <person name="Ginger M.L."/>
            <person name="Field M.C."/>
            <person name="Barry J.D."/>
            <person name="Hertz-Fowler C."/>
            <person name="Berriman M."/>
        </authorList>
    </citation>
    <scope>NUCLEOTIDE SEQUENCE [LARGE SCALE GENOMIC DNA]</scope>
    <source>
        <strain evidence="8 9">IL3000</strain>
    </source>
</reference>
<evidence type="ECO:0000256" key="3">
    <source>
        <dbReference type="ARBA" id="ARBA00022737"/>
    </source>
</evidence>
<evidence type="ECO:0000256" key="6">
    <source>
        <dbReference type="ARBA" id="ARBA00039131"/>
    </source>
</evidence>
<dbReference type="VEuPathDB" id="TriTrypDB:TcIL3000_0_29400"/>
<proteinExistence type="inferred from homology"/>
<organism evidence="8 9">
    <name type="scientific">Trypanosoma congolense (strain IL3000)</name>
    <dbReference type="NCBI Taxonomy" id="1068625"/>
    <lineage>
        <taxon>Eukaryota</taxon>
        <taxon>Discoba</taxon>
        <taxon>Euglenozoa</taxon>
        <taxon>Kinetoplastea</taxon>
        <taxon>Metakinetoplastina</taxon>
        <taxon>Trypanosomatida</taxon>
        <taxon>Trypanosomatidae</taxon>
        <taxon>Trypanosoma</taxon>
        <taxon>Nannomonas</taxon>
    </lineage>
</organism>
<comment type="catalytic activity">
    <reaction evidence="7">
        <text>diphthine methyl ester-[translation elongation factor 2] + H2O = diphthine-[translation elongation factor 2] + methanol + H(+)</text>
        <dbReference type="Rhea" id="RHEA:42656"/>
        <dbReference type="Rhea" id="RHEA-COMP:10172"/>
        <dbReference type="Rhea" id="RHEA-COMP:10173"/>
        <dbReference type="ChEBI" id="CHEBI:15377"/>
        <dbReference type="ChEBI" id="CHEBI:15378"/>
        <dbReference type="ChEBI" id="CHEBI:17790"/>
        <dbReference type="ChEBI" id="CHEBI:79005"/>
        <dbReference type="ChEBI" id="CHEBI:82696"/>
        <dbReference type="EC" id="3.1.1.97"/>
    </reaction>
</comment>
<keyword evidence="4" id="KW-0378">Hydrolase</keyword>
<dbReference type="SMART" id="SM00320">
    <property type="entry name" value="WD40"/>
    <property type="match status" value="2"/>
</dbReference>
<dbReference type="InterPro" id="IPR052415">
    <property type="entry name" value="Diphthine_MTase"/>
</dbReference>
<evidence type="ECO:0000256" key="5">
    <source>
        <dbReference type="ARBA" id="ARBA00038092"/>
    </source>
</evidence>
<accession>F9W4C9</accession>
<dbReference type="GO" id="GO:0017183">
    <property type="term" value="P:protein histidyl modification to diphthamide"/>
    <property type="evidence" value="ECO:0007669"/>
    <property type="project" value="TreeGrafter"/>
</dbReference>
<dbReference type="Gene3D" id="2.130.10.10">
    <property type="entry name" value="YVTN repeat-like/Quinoprotein amine dehydrogenase"/>
    <property type="match status" value="1"/>
</dbReference>
<dbReference type="GO" id="GO:0005737">
    <property type="term" value="C:cytoplasm"/>
    <property type="evidence" value="ECO:0007669"/>
    <property type="project" value="TreeGrafter"/>
</dbReference>
<evidence type="ECO:0000256" key="7">
    <source>
        <dbReference type="ARBA" id="ARBA00047551"/>
    </source>
</evidence>
<dbReference type="PANTHER" id="PTHR46042">
    <property type="entry name" value="DIPHTHINE METHYLTRANSFERASE"/>
    <property type="match status" value="1"/>
</dbReference>
<evidence type="ECO:0000313" key="8">
    <source>
        <dbReference type="EMBL" id="CCD12019.1"/>
    </source>
</evidence>
<keyword evidence="3" id="KW-0677">Repeat</keyword>
<keyword evidence="9" id="KW-1185">Reference proteome</keyword>
<protein>
    <recommendedName>
        <fullName evidence="6">methylated diphthine methylhydrolase</fullName>
        <ecNumber evidence="6">3.1.1.97</ecNumber>
    </recommendedName>
</protein>
<dbReference type="Proteomes" id="UP000000702">
    <property type="component" value="Unassembled WGS sequence"/>
</dbReference>
<dbReference type="GO" id="GO:0061685">
    <property type="term" value="F:diphthine methylesterase activity"/>
    <property type="evidence" value="ECO:0007669"/>
    <property type="project" value="UniProtKB-EC"/>
</dbReference>
<comment type="pathway">
    <text evidence="1">Protein modification; peptidyl-diphthamide biosynthesis.</text>
</comment>
<dbReference type="SUPFAM" id="SSF50978">
    <property type="entry name" value="WD40 repeat-like"/>
    <property type="match status" value="1"/>
</dbReference>
<evidence type="ECO:0000256" key="4">
    <source>
        <dbReference type="ARBA" id="ARBA00022801"/>
    </source>
</evidence>
<comment type="caution">
    <text evidence="8">The sequence shown here is derived from an EMBL/GenBank/DDBJ whole genome shotgun (WGS) entry which is preliminary data.</text>
</comment>
<dbReference type="InterPro" id="IPR015943">
    <property type="entry name" value="WD40/YVTN_repeat-like_dom_sf"/>
</dbReference>
<dbReference type="EC" id="3.1.1.97" evidence="6"/>
<keyword evidence="2" id="KW-0853">WD repeat</keyword>
<evidence type="ECO:0000256" key="2">
    <source>
        <dbReference type="ARBA" id="ARBA00022574"/>
    </source>
</evidence>
<sequence length="395" mass="42573">MVTTRKIAEFTTVSTCNCLLAGELPGAWGRFDAIVGCYELLSGDPPSHGDTYRGFLSGLLCKRQEEGSGWKLHVGDVDCFGSLPQSPSRSLPGIFDLAHWCDESRLMACCTDGSIRLFEVKDGHCEESFFSVGDTMLTSCSPFYGSSELQVKCVCTAHKGAVSVYDLATRTVIGTPKGHEYDAWCSATTGADTALTGGDDCMLRLHDVRVGGGSLVGEMRFDAGVVSVSPISKCGNSATTLSLVGSYDEHLYLVDLRFTKQPLTSVSLGGGVWRCSRQLLRDQLTPEAKAAMHRFRWVQEANVLAVPVMQGGVALVRYDVTSDEGEIFTLLGHLHQSGSGSECDAGLCGDALFYDCAVLPDRDCCSEPTRKGSVSIVACDFYKKTVSLWQVDGIR</sequence>
<evidence type="ECO:0000313" key="9">
    <source>
        <dbReference type="Proteomes" id="UP000000702"/>
    </source>
</evidence>